<dbReference type="SMART" id="SM00138">
    <property type="entry name" value="MeTrc"/>
    <property type="match status" value="1"/>
</dbReference>
<dbReference type="PANTHER" id="PTHR44757:SF2">
    <property type="entry name" value="BIOFILM ARCHITECTURE MAINTENANCE PROTEIN MBAA"/>
    <property type="match status" value="1"/>
</dbReference>
<dbReference type="NCBIfam" id="TIGR00254">
    <property type="entry name" value="GGDEF"/>
    <property type="match status" value="1"/>
</dbReference>
<dbReference type="SUPFAM" id="SSF141868">
    <property type="entry name" value="EAL domain-like"/>
    <property type="match status" value="1"/>
</dbReference>
<dbReference type="Gene3D" id="3.30.70.270">
    <property type="match status" value="1"/>
</dbReference>
<dbReference type="GO" id="GO:0005737">
    <property type="term" value="C:cytoplasm"/>
    <property type="evidence" value="ECO:0007669"/>
    <property type="project" value="InterPro"/>
</dbReference>
<dbReference type="InterPro" id="IPR000160">
    <property type="entry name" value="GGDEF_dom"/>
</dbReference>
<dbReference type="Pfam" id="PF00990">
    <property type="entry name" value="GGDEF"/>
    <property type="match status" value="1"/>
</dbReference>
<dbReference type="PROSITE" id="PS50112">
    <property type="entry name" value="PAS"/>
    <property type="match status" value="2"/>
</dbReference>
<evidence type="ECO:0000259" key="4">
    <source>
        <dbReference type="PROSITE" id="PS50112"/>
    </source>
</evidence>
<dbReference type="SUPFAM" id="SSF55073">
    <property type="entry name" value="Nucleotide cyclase"/>
    <property type="match status" value="1"/>
</dbReference>
<feature type="active site" evidence="2">
    <location>
        <position position="20"/>
    </location>
</feature>
<feature type="domain" description="EAL" evidence="8">
    <location>
        <begin position="1259"/>
        <end position="1521"/>
    </location>
</feature>
<dbReference type="SUPFAM" id="SSF52738">
    <property type="entry name" value="Methylesterase CheB, C-terminal domain"/>
    <property type="match status" value="1"/>
</dbReference>
<dbReference type="PRINTS" id="PR00996">
    <property type="entry name" value="CHERMTFRASE"/>
</dbReference>
<feature type="active site" evidence="2">
    <location>
        <position position="139"/>
    </location>
</feature>
<dbReference type="PANTHER" id="PTHR44757">
    <property type="entry name" value="DIGUANYLATE CYCLASE DGCP"/>
    <property type="match status" value="1"/>
</dbReference>
<dbReference type="SMART" id="SM00267">
    <property type="entry name" value="GGDEF"/>
    <property type="match status" value="1"/>
</dbReference>
<evidence type="ECO:0000256" key="2">
    <source>
        <dbReference type="PROSITE-ProRule" id="PRU00050"/>
    </source>
</evidence>
<evidence type="ECO:0000313" key="11">
    <source>
        <dbReference type="Proteomes" id="UP000061489"/>
    </source>
</evidence>
<keyword evidence="2" id="KW-0145">Chemotaxis</keyword>
<dbReference type="Gene3D" id="3.40.50.150">
    <property type="entry name" value="Vaccinia Virus protein VP39"/>
    <property type="match status" value="1"/>
</dbReference>
<dbReference type="PROSITE" id="PS50883">
    <property type="entry name" value="EAL"/>
    <property type="match status" value="1"/>
</dbReference>
<dbReference type="FunFam" id="3.30.70.270:FF:000001">
    <property type="entry name" value="Diguanylate cyclase domain protein"/>
    <property type="match status" value="1"/>
</dbReference>
<dbReference type="InterPro" id="IPR000014">
    <property type="entry name" value="PAS"/>
</dbReference>
<dbReference type="SMART" id="SM00052">
    <property type="entry name" value="EAL"/>
    <property type="match status" value="1"/>
</dbReference>
<sequence>MTDKNPLTAPSLTVVGMAASAGGLEALTDTLRSFGNMDGLVVIIAQHTAPEYESLLSSILSKATELDVTVAESGQTLISGTVLVIPPGCDGVVEDRRIILKKSSKTGSPHPSANVLFTSMAEAFGAHSAAIVLSGTGSDGASGARAVKAQGGFVIAQRPETAKYDGMPEATIAATAVDFILAPADIGALVANFRDKRAFRPPESPAVLTHGPAEALFEALRSKYNVDFLQYKNNTIQRRLARRVLATNHTSLESYCQFAADDQQELQLLYQDLIISVTSFFRDPAIFKSVKPYLESLLRTKVPGDEIRIWVSGCATGEEAYTLSILLDQILGTAIQSLRIQIFATDIDDGALNIARKGYYEAYSLKDLDRDVRDTYFQPLGAGYQVKGFIQERILFAHHNLTMDPPFLHLDMISCRNVMIYFKQDLQQKVLDIFHYGLQPKGLLLLGKSEGVSKTTRYEAVDPRIKLYRKIPGSPAKAIQSYAKRRTENRSKAARKQEALTSETLEQAVRHAITDQIIDQGFVVDATLEIQYIYGDLSPITQVAKGKPTYNIQGLIAPQYLAELKSLIYRLRKNKTAARSAPIYDGDTFVFFEGAKVSHLDDTGQELFFIRYERQEANSLDLPGDSTRDSQAIIQLQHELSINREHLQTAMEELQTSNEELQSVNEELQSSNEELQSTNEELETANEELQSSNEELVTVNEELQVKSEALNQLNNDLLNIQNSLPHPMLVIDQDCRIIHHNTACHEIFKFEYGLQGQRLTALTTEYELPSLSKIIDEACKRGKEEFIQITGEQKYWLTVTPYKNPDGNRDGAVLIFWNNTELMETSQRLHESITQSNLQGKALEAAQQGITIADATSPTLPIVYANDAFTKITGYTKEEVFGRNCRFLQGPATSTRTRKRLSTAVKQGGSFSGQIVNYRKDGTEFYNRLDLSPIYEGSKLTYFVGIQTDVTDLVQSEKDSAFSRSVFENTQESILILNENQEVQYINPAANRLLKTNRNNLLGTPLTTAASLCTIKTHHSFQSVWRTVKSQNRWQGQLLLQSKPKPIALLVSINRVRGPDNIDPHYVMLASDITKLKQREQELKQLATTDPLTNLPNRTRFRERLQEAVARARRKDERFALMFLDMDNFKRINDTLGHKTGDMVLKYFAKTVSGMIRENDTFGRISGDEFVLILDSLSQPSDAHQFAQRIIETISQPYRLDSGDLLLSASVGVAIYPEDGDSAELLLRNADLAMYKAKQRGKAQVGFVDPERTGVLWEQLQLEAALQKGLIEDIDVGLHLNFQPIYKASDISIVDGFEVLVRWQHPELGQLPPDRFLPIARSAGFAKHLDLWVFRRFLAHYAEWHKKHPQVSNLRFAINIDPSNMSLLTRSQISALLSNLDDTVNRPKLTLEITEHGLIDHNDELRQGLDSLQAMDVRISIDDFGSGFSNFVYITDLESIQEIKLDRSIVSEIESKPAKLKRLRAIIGMLNEIGYHIAIEGIEHEAQLDLLTDAGHDCVQGFLLSRPLSADQAETVISTRAQAGDDRGAVSATH</sequence>
<evidence type="ECO:0000256" key="1">
    <source>
        <dbReference type="ARBA" id="ARBA00001946"/>
    </source>
</evidence>
<dbReference type="GO" id="GO:0006935">
    <property type="term" value="P:chemotaxis"/>
    <property type="evidence" value="ECO:0007669"/>
    <property type="project" value="UniProtKB-UniRule"/>
</dbReference>
<dbReference type="PROSITE" id="PS50123">
    <property type="entry name" value="CHER"/>
    <property type="match status" value="1"/>
</dbReference>
<evidence type="ECO:0000313" key="10">
    <source>
        <dbReference type="EMBL" id="AHI30092.1"/>
    </source>
</evidence>
<gene>
    <name evidence="10" type="ORF">AU14_10985</name>
</gene>
<dbReference type="Gene3D" id="3.40.50.180">
    <property type="entry name" value="Methylesterase CheB, C-terminal domain"/>
    <property type="match status" value="1"/>
</dbReference>
<dbReference type="Pfam" id="PF03705">
    <property type="entry name" value="CheR_N"/>
    <property type="match status" value="1"/>
</dbReference>
<dbReference type="CDD" id="cd01948">
    <property type="entry name" value="EAL"/>
    <property type="match status" value="1"/>
</dbReference>
<dbReference type="InterPro" id="IPR001610">
    <property type="entry name" value="PAC"/>
</dbReference>
<dbReference type="PROSITE" id="PS50122">
    <property type="entry name" value="CHEB"/>
    <property type="match status" value="1"/>
</dbReference>
<dbReference type="CDD" id="cd16434">
    <property type="entry name" value="CheB-CheR_fusion"/>
    <property type="match status" value="1"/>
</dbReference>
<protein>
    <recommendedName>
        <fullName evidence="12">Diguanylate cyclase</fullName>
    </recommendedName>
</protein>
<dbReference type="InterPro" id="IPR029787">
    <property type="entry name" value="Nucleotide_cyclase"/>
</dbReference>
<dbReference type="InterPro" id="IPR035909">
    <property type="entry name" value="CheB_C"/>
</dbReference>
<dbReference type="HOGENOM" id="CLU_000892_3_0_6"/>
<dbReference type="InterPro" id="IPR000673">
    <property type="entry name" value="Sig_transdc_resp-reg_Me-estase"/>
</dbReference>
<dbReference type="CDD" id="cd01949">
    <property type="entry name" value="GGDEF"/>
    <property type="match status" value="1"/>
</dbReference>
<evidence type="ECO:0000259" key="9">
    <source>
        <dbReference type="PROSITE" id="PS50887"/>
    </source>
</evidence>
<dbReference type="EMBL" id="CP007151">
    <property type="protein sequence ID" value="AHI30092.1"/>
    <property type="molecule type" value="Genomic_DNA"/>
</dbReference>
<feature type="compositionally biased region" description="Low complexity" evidence="3">
    <location>
        <begin position="662"/>
        <end position="679"/>
    </location>
</feature>
<organism evidence="10 11">
    <name type="scientific">Marinobacter similis</name>
    <dbReference type="NCBI Taxonomy" id="1420916"/>
    <lineage>
        <taxon>Bacteria</taxon>
        <taxon>Pseudomonadati</taxon>
        <taxon>Pseudomonadota</taxon>
        <taxon>Gammaproteobacteria</taxon>
        <taxon>Pseudomonadales</taxon>
        <taxon>Marinobacteraceae</taxon>
        <taxon>Marinobacter</taxon>
    </lineage>
</organism>
<dbReference type="OrthoDB" id="9816309at2"/>
<evidence type="ECO:0000256" key="3">
    <source>
        <dbReference type="SAM" id="MobiDB-lite"/>
    </source>
</evidence>
<feature type="domain" description="CheB-type methylesterase" evidence="6">
    <location>
        <begin position="8"/>
        <end position="197"/>
    </location>
</feature>
<dbReference type="GO" id="GO:0000156">
    <property type="term" value="F:phosphorelay response regulator activity"/>
    <property type="evidence" value="ECO:0007669"/>
    <property type="project" value="InterPro"/>
</dbReference>
<feature type="domain" description="PAS" evidence="4">
    <location>
        <begin position="835"/>
        <end position="908"/>
    </location>
</feature>
<dbReference type="Pfam" id="PF01339">
    <property type="entry name" value="CheB_methylest"/>
    <property type="match status" value="1"/>
</dbReference>
<reference evidence="10 11" key="1">
    <citation type="journal article" date="2014" name="Genome Announc.">
        <title>Draft Genome Sequences of Marinobacter similis A3d10T and Marinobacter salarius R9SW1T.</title>
        <authorList>
            <person name="Ivanova E.P."/>
            <person name="Ng H.J."/>
            <person name="Webb H.K."/>
            <person name="Feng G."/>
            <person name="Oshima K."/>
            <person name="Hattori M."/>
            <person name="Ohkuma M."/>
            <person name="Sergeev A.F."/>
            <person name="Mikhailov V.V."/>
            <person name="Crawford R.J."/>
            <person name="Sawabe T."/>
        </authorList>
    </citation>
    <scope>NUCLEOTIDE SEQUENCE [LARGE SCALE GENOMIC DNA]</scope>
    <source>
        <strain evidence="10 11">A3d10</strain>
    </source>
</reference>
<dbReference type="InterPro" id="IPR001633">
    <property type="entry name" value="EAL_dom"/>
</dbReference>
<feature type="domain" description="CheR-type methyltransferase" evidence="7">
    <location>
        <begin position="220"/>
        <end position="489"/>
    </location>
</feature>
<dbReference type="InterPro" id="IPR000780">
    <property type="entry name" value="CheR_MeTrfase"/>
</dbReference>
<comment type="cofactor">
    <cofactor evidence="1">
        <name>Mg(2+)</name>
        <dbReference type="ChEBI" id="CHEBI:18420"/>
    </cofactor>
</comment>
<feature type="region of interest" description="Disordered" evidence="3">
    <location>
        <begin position="657"/>
        <end position="680"/>
    </location>
</feature>
<dbReference type="InterPro" id="IPR000700">
    <property type="entry name" value="PAS-assoc_C"/>
</dbReference>
<dbReference type="Gene3D" id="3.20.20.450">
    <property type="entry name" value="EAL domain"/>
    <property type="match status" value="1"/>
</dbReference>
<dbReference type="InterPro" id="IPR052155">
    <property type="entry name" value="Biofilm_reg_signaling"/>
</dbReference>
<dbReference type="InterPro" id="IPR022642">
    <property type="entry name" value="CheR_C"/>
</dbReference>
<dbReference type="InterPro" id="IPR043128">
    <property type="entry name" value="Rev_trsase/Diguanyl_cyclase"/>
</dbReference>
<dbReference type="Pfam" id="PF01739">
    <property type="entry name" value="CheR"/>
    <property type="match status" value="1"/>
</dbReference>
<dbReference type="InterPro" id="IPR035965">
    <property type="entry name" value="PAS-like_dom_sf"/>
</dbReference>
<dbReference type="Gene3D" id="3.30.450.20">
    <property type="entry name" value="PAS domain"/>
    <property type="match status" value="3"/>
</dbReference>
<keyword evidence="2" id="KW-0378">Hydrolase</keyword>
<dbReference type="InterPro" id="IPR029063">
    <property type="entry name" value="SAM-dependent_MTases_sf"/>
</dbReference>
<feature type="domain" description="GGDEF" evidence="9">
    <location>
        <begin position="1117"/>
        <end position="1250"/>
    </location>
</feature>
<keyword evidence="11" id="KW-1185">Reference proteome</keyword>
<dbReference type="PROSITE" id="PS50113">
    <property type="entry name" value="PAC"/>
    <property type="match status" value="1"/>
</dbReference>
<dbReference type="SUPFAM" id="SSF53335">
    <property type="entry name" value="S-adenosyl-L-methionine-dependent methyltransferases"/>
    <property type="match status" value="1"/>
</dbReference>
<dbReference type="NCBIfam" id="TIGR00229">
    <property type="entry name" value="sensory_box"/>
    <property type="match status" value="2"/>
</dbReference>
<evidence type="ECO:0000259" key="6">
    <source>
        <dbReference type="PROSITE" id="PS50122"/>
    </source>
</evidence>
<dbReference type="Pfam" id="PF13426">
    <property type="entry name" value="PAS_9"/>
    <property type="match status" value="2"/>
</dbReference>
<evidence type="ECO:0000259" key="5">
    <source>
        <dbReference type="PROSITE" id="PS50113"/>
    </source>
</evidence>
<dbReference type="KEGG" id="msx:AU14_10985"/>
<evidence type="ECO:0008006" key="12">
    <source>
        <dbReference type="Google" id="ProtNLM"/>
    </source>
</evidence>
<feature type="active site" evidence="2">
    <location>
        <position position="47"/>
    </location>
</feature>
<dbReference type="SMART" id="SM00086">
    <property type="entry name" value="PAC"/>
    <property type="match status" value="2"/>
</dbReference>
<dbReference type="SMART" id="SM00091">
    <property type="entry name" value="PAS"/>
    <property type="match status" value="3"/>
</dbReference>
<accession>W5YLJ7</accession>
<name>W5YLJ7_9GAMM</name>
<dbReference type="SUPFAM" id="SSF47757">
    <property type="entry name" value="Chemotaxis receptor methyltransferase CheR, N-terminal domain"/>
    <property type="match status" value="1"/>
</dbReference>
<dbReference type="SUPFAM" id="SSF55785">
    <property type="entry name" value="PYP-like sensor domain (PAS domain)"/>
    <property type="match status" value="3"/>
</dbReference>
<dbReference type="PROSITE" id="PS50887">
    <property type="entry name" value="GGDEF"/>
    <property type="match status" value="1"/>
</dbReference>
<dbReference type="Pfam" id="PF00563">
    <property type="entry name" value="EAL"/>
    <property type="match status" value="1"/>
</dbReference>
<proteinExistence type="predicted"/>
<feature type="domain" description="PAC" evidence="5">
    <location>
        <begin position="909"/>
        <end position="962"/>
    </location>
</feature>
<dbReference type="InterPro" id="IPR035919">
    <property type="entry name" value="EAL_sf"/>
</dbReference>
<evidence type="ECO:0000259" key="8">
    <source>
        <dbReference type="PROSITE" id="PS50883"/>
    </source>
</evidence>
<feature type="domain" description="PAS" evidence="4">
    <location>
        <begin position="959"/>
        <end position="1003"/>
    </location>
</feature>
<dbReference type="GO" id="GO:0008757">
    <property type="term" value="F:S-adenosylmethionine-dependent methyltransferase activity"/>
    <property type="evidence" value="ECO:0007669"/>
    <property type="project" value="InterPro"/>
</dbReference>
<dbReference type="RefSeq" id="WP_158498314.1">
    <property type="nucleotide sequence ID" value="NZ_CP007151.1"/>
</dbReference>
<dbReference type="GO" id="GO:0008984">
    <property type="term" value="F:protein-glutamate methylesterase activity"/>
    <property type="evidence" value="ECO:0007669"/>
    <property type="project" value="InterPro"/>
</dbReference>
<evidence type="ECO:0000259" key="7">
    <source>
        <dbReference type="PROSITE" id="PS50123"/>
    </source>
</evidence>
<dbReference type="STRING" id="1420916.AU14_10985"/>
<dbReference type="Proteomes" id="UP000061489">
    <property type="component" value="Chromosome"/>
</dbReference>
<dbReference type="Pfam" id="PF13596">
    <property type="entry name" value="PAS_10"/>
    <property type="match status" value="1"/>
</dbReference>
<dbReference type="CDD" id="cd00130">
    <property type="entry name" value="PAS"/>
    <property type="match status" value="1"/>
</dbReference>
<dbReference type="InterPro" id="IPR022641">
    <property type="entry name" value="CheR_N"/>
</dbReference>